<dbReference type="InterPro" id="IPR013968">
    <property type="entry name" value="PKS_KR"/>
</dbReference>
<feature type="region of interest" description="Disordered" evidence="6">
    <location>
        <begin position="892"/>
        <end position="977"/>
    </location>
</feature>
<organism evidence="9 10">
    <name type="scientific">Microbispora cellulosiformans</name>
    <dbReference type="NCBI Taxonomy" id="2614688"/>
    <lineage>
        <taxon>Bacteria</taxon>
        <taxon>Bacillati</taxon>
        <taxon>Actinomycetota</taxon>
        <taxon>Actinomycetes</taxon>
        <taxon>Streptosporangiales</taxon>
        <taxon>Streptosporangiaceae</taxon>
        <taxon>Microbispora</taxon>
    </lineage>
</organism>
<dbReference type="SUPFAM" id="SSF47336">
    <property type="entry name" value="ACP-like"/>
    <property type="match status" value="2"/>
</dbReference>
<dbReference type="FunFam" id="1.10.1200.10:FF:000007">
    <property type="entry name" value="Probable polyketide synthase pks17"/>
    <property type="match status" value="1"/>
</dbReference>
<dbReference type="Gene3D" id="3.30.70.3290">
    <property type="match status" value="3"/>
</dbReference>
<dbReference type="InterPro" id="IPR036736">
    <property type="entry name" value="ACP-like_sf"/>
</dbReference>
<dbReference type="FunFam" id="3.40.366.10:FF:000002">
    <property type="entry name" value="Probable polyketide synthase 2"/>
    <property type="match status" value="1"/>
</dbReference>
<dbReference type="Gene3D" id="3.40.366.10">
    <property type="entry name" value="Malonyl-Coenzyme A Acyl Carrier Protein, domain 2"/>
    <property type="match status" value="3"/>
</dbReference>
<dbReference type="PANTHER" id="PTHR43775">
    <property type="entry name" value="FATTY ACID SYNTHASE"/>
    <property type="match status" value="1"/>
</dbReference>
<dbReference type="SMART" id="SM00822">
    <property type="entry name" value="PKS_KR"/>
    <property type="match status" value="1"/>
</dbReference>
<proteinExistence type="predicted"/>
<feature type="region of interest" description="Disordered" evidence="6">
    <location>
        <begin position="1523"/>
        <end position="1552"/>
    </location>
</feature>
<dbReference type="SUPFAM" id="SSF52151">
    <property type="entry name" value="FabD/lysophospholipase-like"/>
    <property type="match status" value="2"/>
</dbReference>
<reference evidence="9 10" key="1">
    <citation type="submission" date="2019-09" db="EMBL/GenBank/DDBJ databases">
        <title>Screening of Novel Bioactive Compounds from Soil-Associated.</title>
        <authorList>
            <person name="Gong X."/>
        </authorList>
    </citation>
    <scope>NUCLEOTIDE SEQUENCE [LARGE SCALE GENOMIC DNA]</scope>
    <source>
        <strain evidence="9 10">Gxj-6</strain>
    </source>
</reference>
<keyword evidence="10" id="KW-1185">Reference proteome</keyword>
<evidence type="ECO:0000256" key="4">
    <source>
        <dbReference type="ARBA" id="ARBA00023268"/>
    </source>
</evidence>
<dbReference type="InterPro" id="IPR050091">
    <property type="entry name" value="PKS_NRPS_Biosynth_Enz"/>
</dbReference>
<sequence>MFRTAQDDAAGNDARLDEGRMLSMDEAVTYGAGAVAVVGLACRLPGAAHPRALWELLRSGRDAVGAPPQSRLTSEPRLAGMRGGFLEQVDGFDAGFFGVSPKEAAAMDPQQRLVLELAWEALEDAGVPPAALAGTSAGVVIGAMAADYAALVYGRGDAAITRHTLAGLTRGILANRISYALDLRGPSLTVDTAQSSALVAVHLACESLRSGESEVALAGGVNLNLVPESTATAERFGGLSPDGRCFTFDARANGYARGEGGGIVVLKPLGRALADGDHVYAVVLGSAVNNDGATPGLTVPDAAAQQRVVRLAVERAGVDPASVQVVELHGTGTKVGDPIEAAALGAALGAARPSTQPLLVGSVKTNIGHLEGAAGIAGLLKAVLGIHHREVPPSLNYETPNPAIDLDALNLRVVTEPSPWPRPGLPLVAGVSSFGVGGVNCHVVLAEPPPEHTSPTTGHMGTRGGAAAAHQGEAPDRNHAPAQSRAENRGGVAGRSEAGGGGGLVAVPLVLSARDPDALREQAARLSGSPALDGDLSDVALSLAAGRTSFEHRAVVVGADRHELRERLRAFGAGDVTSGAVHGRARALGGTVFVFPGQDGQWAGMGRALADASPVFAGHLAEAAEALRPYVDWSPRDVLWDLPGAAPIDRADVAQPALFAVTVALARLWEHFGVRPDAVIGDSQGEIAAAHVAGALSLEDAAAIAVLRGQALADFSDRDAIEAVRDRLVSSLAGRPARRGEVAFYSGVTGGRFDPAELDAGYWYGGLRHAVRFREAVDAALADGHTVFVEAGPHPVLAPRIRQILDAAGRDGLVTGTLRRDRGDLDEFLRALGVLHVSGAGVDWSRAVRPGARRVPLPAYPFRRRRYWIDAVPAEEESGVPADVASYAGETAPAVAPAARHEQGSRGEQETRVTPHARHEPEGQYESPAQREPGVPHQREVQHAQGARHEPEARDNPEAQREREARHERETTENGWSPLDLVLSATGDVLGHPDASGVEAELTFKELGLDSLGAVELRDALAAATGLPLPATVTFDHPTPLALSRHLRALSAAGAPAGGTASDTRGGATGGIAASGAAAHAPVPSFSPPTAGDRAEDEPIALVAMAGRWPGGADTPDKLWDLVLDGTDAVTTLPVNRDWDAEALHDPAESRQGTSVTGEGGFLHDADRFDAEFFGISPREAAAMDPQQRLLLEVAWETFERAGLVPRSLAGSRTGVFVGMMPQDYGPRLHETAEGSEGYALTGTAASVASGRIAYTFGLEGPAVTVDTACSSSLVALHLAVRSLRSGESDLALAGGATVMSSPGMFTEFSRQGGLAPDGRCKAFSAAADGTGWAEGVGLLLVERLSDARRNGHPVLAVVRGTAVNQDGASNGLTAPNGLAQQRVIRRALDDAGLTGGEVDAVEAHGTGTTLGDPIEAQALLATYGQDRERPLLLGSLKSNIGHTQAAAGVAGVMKMVLAMRHGVLPKTLHAEEASPYVDWSAGLALLTEPAPWPETGRPKRAGVSSFGISGTNAHVIIEQAPEPTSTVTSDDEPALPQPAQARAAVAHDEKHAAPVNDAVAPPRESDDLQNARQPLLADATTQGVGPRVPVDAPQGVRLPVVGWVVSARSPEALRAQAARLADHLDRHPTLDVADVAHSLATTRAQFDHRAVITGTTRQELLDRTRALADGTSAGGIVTGIARPAKVAFVFTGQGSQRPGMGRGLYAAHPAFATAYDQAINLLDQHLARHTPVPLREVLLGDADPALLDQTLYTQPALFALQTALTHLLTRWGITPHAVAGHSIGAIAAAHTAGILTLPDAAALVAARARLMHTAPPGGAMTAINATEAHITPHLAPYKGRVTIAAANTPTSTVISGDHDPVTEVTEHFRQQGHKVRALTVSHAFHSPHMDPILDEFQKAIDGLPHTPPAITFVSDLTGAVTAPDGPAYWATHLRNPVRFADATRTLHDQGTTTYLEIGPDGILSSLIRDTLDKEQGILAVPVSRRDRPEPHTALTAAAHAHTHGTPVDWTAINGPATIIDLPTYAFQRRRHWVSPPKPHHAGPYDDGKARFWEIVSRGDLDALVGTLGPEAGNVRRSLEEALPVLASWHAAGDTRATLDSWRYRVVWRPVEDAAPRSGGRWLLVRTAQETPAAWAEALRRGLEERGAGVTEAVLDGTTTLESLVATLRPLHTGTPYTGVVSLLGLDVTPYEGQDVALLQALDAAEIGGPLWLTTSGAVAATPSDRVPNPAGARAWGLGGVIAAERPERWGGIVDLPPAPDARHAAFTVTALTGRHGEPELAVRSAGLLARRLVHARSRAATPAEWAPAGTVLVTGGTGALGAHVARRLARRGVPRLLLVSRRGLDAPGAEDLHAELTVLGARVTVAACDVADRDALAAVLAAVPPEHPLTAVVHTAAVLDDGLLGSLTPERQAAVRRVKADGALALHELTRELPLTAFVLFSSITGLIGNPGQGNYAPDNAYLDALAEHRRALGLPATSIAWGHWDGEGIAGAEAREGLRRGGFPPMAPDVAVSALEEAVVHGETRLVVARADWATVGAVRPRPLLAELPETRGAAERQRANEEQDLLERLAALPEPERRPKLRSLVRVEIADVLGYASADAVDDDRGFRDQGFTSLSAVELRGRLTRLTGTPLPSTLVFDYPTPAGLVDHLLHVLLPDPEPPLTAALALLDELETLLGELKKPPGAAGGEAVVTRLRRLVDAVESVGPVDSGASGEHAAATADLSSASDDELISFISNELGIS</sequence>
<dbReference type="Pfam" id="PF22621">
    <property type="entry name" value="CurL-like_PKS_C"/>
    <property type="match status" value="2"/>
</dbReference>
<dbReference type="SUPFAM" id="SSF55048">
    <property type="entry name" value="Probable ACP-binding domain of malonyl-CoA ACP transacylase"/>
    <property type="match status" value="1"/>
</dbReference>
<dbReference type="PROSITE" id="PS50075">
    <property type="entry name" value="CARRIER"/>
    <property type="match status" value="2"/>
</dbReference>
<dbReference type="SMART" id="SM00827">
    <property type="entry name" value="PKS_AT"/>
    <property type="match status" value="2"/>
</dbReference>
<dbReference type="PROSITE" id="PS00606">
    <property type="entry name" value="KS3_1"/>
    <property type="match status" value="1"/>
</dbReference>
<dbReference type="InterPro" id="IPR001227">
    <property type="entry name" value="Ac_transferase_dom_sf"/>
</dbReference>
<evidence type="ECO:0000259" key="8">
    <source>
        <dbReference type="PROSITE" id="PS52004"/>
    </source>
</evidence>
<dbReference type="CDD" id="cd00833">
    <property type="entry name" value="PKS"/>
    <property type="match status" value="2"/>
</dbReference>
<dbReference type="Pfam" id="PF16197">
    <property type="entry name" value="KAsynt_C_assoc"/>
    <property type="match status" value="2"/>
</dbReference>
<dbReference type="SMART" id="SM00823">
    <property type="entry name" value="PKS_PP"/>
    <property type="match status" value="2"/>
</dbReference>
<feature type="compositionally biased region" description="Basic and acidic residues" evidence="6">
    <location>
        <begin position="937"/>
        <end position="972"/>
    </location>
</feature>
<dbReference type="InterPro" id="IPR032821">
    <property type="entry name" value="PKS_assoc"/>
</dbReference>
<evidence type="ECO:0000313" key="10">
    <source>
        <dbReference type="Proteomes" id="UP000327011"/>
    </source>
</evidence>
<dbReference type="FunFam" id="3.40.47.10:FF:000019">
    <property type="entry name" value="Polyketide synthase type I"/>
    <property type="match status" value="2"/>
</dbReference>
<feature type="region of interest" description="Disordered" evidence="6">
    <location>
        <begin position="447"/>
        <end position="499"/>
    </location>
</feature>
<dbReference type="Proteomes" id="UP000327011">
    <property type="component" value="Unassembled WGS sequence"/>
</dbReference>
<dbReference type="InterPro" id="IPR006162">
    <property type="entry name" value="Ppantetheine_attach_site"/>
</dbReference>
<dbReference type="InterPro" id="IPR014031">
    <property type="entry name" value="Ketoacyl_synth_C"/>
</dbReference>
<dbReference type="Gene3D" id="6.10.140.1830">
    <property type="match status" value="1"/>
</dbReference>
<name>A0A5J5K3T8_9ACTN</name>
<keyword evidence="5" id="KW-0012">Acyltransferase</keyword>
<dbReference type="Pfam" id="PF08659">
    <property type="entry name" value="KR"/>
    <property type="match status" value="1"/>
</dbReference>
<dbReference type="SMART" id="SM00825">
    <property type="entry name" value="PKS_KS"/>
    <property type="match status" value="2"/>
</dbReference>
<feature type="region of interest" description="Disordered" evidence="6">
    <location>
        <begin position="1054"/>
        <end position="1094"/>
    </location>
</feature>
<evidence type="ECO:0000256" key="2">
    <source>
        <dbReference type="ARBA" id="ARBA00022553"/>
    </source>
</evidence>
<dbReference type="InterPro" id="IPR057326">
    <property type="entry name" value="KR_dom"/>
</dbReference>
<dbReference type="InterPro" id="IPR016035">
    <property type="entry name" value="Acyl_Trfase/lysoPLipase"/>
</dbReference>
<evidence type="ECO:0000313" key="9">
    <source>
        <dbReference type="EMBL" id="KAA9378071.1"/>
    </source>
</evidence>
<dbReference type="Gene3D" id="1.10.1200.10">
    <property type="entry name" value="ACP-like"/>
    <property type="match status" value="2"/>
</dbReference>
<dbReference type="GO" id="GO:0004312">
    <property type="term" value="F:fatty acid synthase activity"/>
    <property type="evidence" value="ECO:0007669"/>
    <property type="project" value="TreeGrafter"/>
</dbReference>
<protein>
    <submittedName>
        <fullName evidence="9">SDR family NAD(P)-dependent oxidoreductase</fullName>
    </submittedName>
</protein>
<feature type="domain" description="Ketosynthase family 3 (KS3)" evidence="8">
    <location>
        <begin position="32"/>
        <end position="447"/>
    </location>
</feature>
<dbReference type="EMBL" id="VYTZ01000005">
    <property type="protein sequence ID" value="KAA9378071.1"/>
    <property type="molecule type" value="Genomic_DNA"/>
</dbReference>
<keyword evidence="4" id="KW-0511">Multifunctional enzyme</keyword>
<dbReference type="GO" id="GO:0004315">
    <property type="term" value="F:3-oxoacyl-[acyl-carrier-protein] synthase activity"/>
    <property type="evidence" value="ECO:0007669"/>
    <property type="project" value="InterPro"/>
</dbReference>
<dbReference type="InterPro" id="IPR041618">
    <property type="entry name" value="PKS_DE"/>
</dbReference>
<gene>
    <name evidence="9" type="ORF">F5972_14250</name>
</gene>
<dbReference type="Pfam" id="PF18369">
    <property type="entry name" value="PKS_DE"/>
    <property type="match status" value="1"/>
</dbReference>
<dbReference type="InterPro" id="IPR016036">
    <property type="entry name" value="Malonyl_transacylase_ACP-bd"/>
</dbReference>
<dbReference type="InterPro" id="IPR018201">
    <property type="entry name" value="Ketoacyl_synth_AS"/>
</dbReference>
<dbReference type="InterPro" id="IPR020806">
    <property type="entry name" value="PKS_PP-bd"/>
</dbReference>
<dbReference type="Pfam" id="PF00109">
    <property type="entry name" value="ketoacyl-synt"/>
    <property type="match status" value="2"/>
</dbReference>
<dbReference type="SUPFAM" id="SSF53901">
    <property type="entry name" value="Thiolase-like"/>
    <property type="match status" value="2"/>
</dbReference>
<keyword evidence="1" id="KW-0596">Phosphopantetheine</keyword>
<dbReference type="InterPro" id="IPR020841">
    <property type="entry name" value="PKS_Beta-ketoAc_synthase_dom"/>
</dbReference>
<evidence type="ECO:0000256" key="3">
    <source>
        <dbReference type="ARBA" id="ARBA00022679"/>
    </source>
</evidence>
<evidence type="ECO:0000256" key="6">
    <source>
        <dbReference type="SAM" id="MobiDB-lite"/>
    </source>
</evidence>
<dbReference type="PROSITE" id="PS00012">
    <property type="entry name" value="PHOSPHOPANTETHEINE"/>
    <property type="match status" value="1"/>
</dbReference>
<feature type="domain" description="Ketosynthase family 3 (KS3)" evidence="8">
    <location>
        <begin position="1097"/>
        <end position="1520"/>
    </location>
</feature>
<dbReference type="CDD" id="cd08952">
    <property type="entry name" value="KR_1_SDR_x"/>
    <property type="match status" value="1"/>
</dbReference>
<feature type="compositionally biased region" description="Basic and acidic residues" evidence="6">
    <location>
        <begin position="899"/>
        <end position="922"/>
    </location>
</feature>
<evidence type="ECO:0000256" key="5">
    <source>
        <dbReference type="ARBA" id="ARBA00023315"/>
    </source>
</evidence>
<accession>A0A5J5K3T8</accession>
<dbReference type="Pfam" id="PF00698">
    <property type="entry name" value="Acyl_transf_1"/>
    <property type="match status" value="3"/>
</dbReference>
<dbReference type="Pfam" id="PF02801">
    <property type="entry name" value="Ketoacyl-synt_C"/>
    <property type="match status" value="2"/>
</dbReference>
<dbReference type="Pfam" id="PF00550">
    <property type="entry name" value="PP-binding"/>
    <property type="match status" value="2"/>
</dbReference>
<dbReference type="InterPro" id="IPR009081">
    <property type="entry name" value="PP-bd_ACP"/>
</dbReference>
<dbReference type="GO" id="GO:0031177">
    <property type="term" value="F:phosphopantetheine binding"/>
    <property type="evidence" value="ECO:0007669"/>
    <property type="project" value="InterPro"/>
</dbReference>
<comment type="caution">
    <text evidence="9">The sequence shown here is derived from an EMBL/GenBank/DDBJ whole genome shotgun (WGS) entry which is preliminary data.</text>
</comment>
<feature type="compositionally biased region" description="Low complexity" evidence="6">
    <location>
        <begin position="1071"/>
        <end position="1081"/>
    </location>
</feature>
<dbReference type="SUPFAM" id="SSF51735">
    <property type="entry name" value="NAD(P)-binding Rossmann-fold domains"/>
    <property type="match status" value="2"/>
</dbReference>
<dbReference type="Gene3D" id="3.40.50.720">
    <property type="entry name" value="NAD(P)-binding Rossmann-like Domain"/>
    <property type="match status" value="1"/>
</dbReference>
<keyword evidence="3" id="KW-0808">Transferase</keyword>
<evidence type="ECO:0000256" key="1">
    <source>
        <dbReference type="ARBA" id="ARBA00022450"/>
    </source>
</evidence>
<dbReference type="InterPro" id="IPR014043">
    <property type="entry name" value="Acyl_transferase_dom"/>
</dbReference>
<dbReference type="InterPro" id="IPR016039">
    <property type="entry name" value="Thiolase-like"/>
</dbReference>
<keyword evidence="2" id="KW-0597">Phosphoprotein</keyword>
<dbReference type="GO" id="GO:0006633">
    <property type="term" value="P:fatty acid biosynthetic process"/>
    <property type="evidence" value="ECO:0007669"/>
    <property type="project" value="InterPro"/>
</dbReference>
<dbReference type="InterPro" id="IPR036291">
    <property type="entry name" value="NAD(P)-bd_dom_sf"/>
</dbReference>
<feature type="domain" description="Carrier" evidence="7">
    <location>
        <begin position="2582"/>
        <end position="2657"/>
    </location>
</feature>
<feature type="domain" description="Carrier" evidence="7">
    <location>
        <begin position="976"/>
        <end position="1051"/>
    </location>
</feature>
<evidence type="ECO:0000259" key="7">
    <source>
        <dbReference type="PROSITE" id="PS50075"/>
    </source>
</evidence>
<dbReference type="PANTHER" id="PTHR43775:SF51">
    <property type="entry name" value="INACTIVE PHENOLPHTHIOCEROL SYNTHESIS POLYKETIDE SYNTHASE TYPE I PKS1-RELATED"/>
    <property type="match status" value="1"/>
</dbReference>
<dbReference type="Gene3D" id="3.40.47.10">
    <property type="match status" value="2"/>
</dbReference>
<dbReference type="SMART" id="SM01294">
    <property type="entry name" value="PKS_PP_betabranch"/>
    <property type="match status" value="1"/>
</dbReference>
<dbReference type="InterPro" id="IPR014030">
    <property type="entry name" value="Ketoacyl_synth_N"/>
</dbReference>
<dbReference type="PROSITE" id="PS52004">
    <property type="entry name" value="KS3_2"/>
    <property type="match status" value="2"/>
</dbReference>